<dbReference type="Proteomes" id="UP001227964">
    <property type="component" value="Unassembled WGS sequence"/>
</dbReference>
<keyword evidence="6" id="KW-1185">Reference proteome</keyword>
<organism evidence="5 6">
    <name type="scientific">Marinobacter azerbaijanicus</name>
    <dbReference type="NCBI Taxonomy" id="3050455"/>
    <lineage>
        <taxon>Bacteria</taxon>
        <taxon>Pseudomonadati</taxon>
        <taxon>Pseudomonadota</taxon>
        <taxon>Gammaproteobacteria</taxon>
        <taxon>Pseudomonadales</taxon>
        <taxon>Marinobacteraceae</taxon>
        <taxon>Marinobacter</taxon>
    </lineage>
</organism>
<comment type="similarity">
    <text evidence="1">Belongs to the strictosidine synthase family.</text>
</comment>
<dbReference type="SUPFAM" id="SSF63829">
    <property type="entry name" value="Calcium-dependent phosphotriesterase"/>
    <property type="match status" value="1"/>
</dbReference>
<keyword evidence="2" id="KW-0597">Phosphoprotein</keyword>
<evidence type="ECO:0000259" key="4">
    <source>
        <dbReference type="Pfam" id="PF03088"/>
    </source>
</evidence>
<dbReference type="EMBL" id="JASSVS010000007">
    <property type="protein sequence ID" value="MDL0432400.1"/>
    <property type="molecule type" value="Genomic_DNA"/>
</dbReference>
<dbReference type="PANTHER" id="PTHR10426:SF88">
    <property type="entry name" value="ADIPOCYTE PLASMA MEMBRANE-ASSOCIATED PROTEIN HEMOMUCIN-RELATED"/>
    <property type="match status" value="1"/>
</dbReference>
<evidence type="ECO:0000256" key="1">
    <source>
        <dbReference type="ARBA" id="ARBA00009191"/>
    </source>
</evidence>
<name>A0ABT7IE30_9GAMM</name>
<proteinExistence type="inferred from homology"/>
<dbReference type="Pfam" id="PF20067">
    <property type="entry name" value="SSL_N"/>
    <property type="match status" value="1"/>
</dbReference>
<dbReference type="Pfam" id="PF03088">
    <property type="entry name" value="Str_synth"/>
    <property type="match status" value="1"/>
</dbReference>
<feature type="domain" description="Strictosidine synthase conserved region" evidence="4">
    <location>
        <begin position="147"/>
        <end position="232"/>
    </location>
</feature>
<dbReference type="InterPro" id="IPR011042">
    <property type="entry name" value="6-blade_b-propeller_TolB-like"/>
</dbReference>
<dbReference type="Gene3D" id="2.120.10.30">
    <property type="entry name" value="TolB, C-terminal domain"/>
    <property type="match status" value="1"/>
</dbReference>
<protein>
    <submittedName>
        <fullName evidence="5">SMP-30/gluconolactonase/LRE family protein</fullName>
    </submittedName>
</protein>
<evidence type="ECO:0000256" key="3">
    <source>
        <dbReference type="ARBA" id="ARBA00023180"/>
    </source>
</evidence>
<dbReference type="RefSeq" id="WP_285391590.1">
    <property type="nucleotide sequence ID" value="NZ_JASSVS010000007.1"/>
</dbReference>
<evidence type="ECO:0000313" key="6">
    <source>
        <dbReference type="Proteomes" id="UP001227964"/>
    </source>
</evidence>
<accession>A0ABT7IE30</accession>
<dbReference type="PANTHER" id="PTHR10426">
    <property type="entry name" value="STRICTOSIDINE SYNTHASE-RELATED"/>
    <property type="match status" value="1"/>
</dbReference>
<dbReference type="InterPro" id="IPR018119">
    <property type="entry name" value="Strictosidine_synth_cons-reg"/>
</dbReference>
<gene>
    <name evidence="5" type="ORF">QPM17_14745</name>
</gene>
<comment type="caution">
    <text evidence="5">The sequence shown here is derived from an EMBL/GenBank/DDBJ whole genome shotgun (WGS) entry which is preliminary data.</text>
</comment>
<keyword evidence="3" id="KW-0325">Glycoprotein</keyword>
<evidence type="ECO:0000313" key="5">
    <source>
        <dbReference type="EMBL" id="MDL0432400.1"/>
    </source>
</evidence>
<evidence type="ECO:0000256" key="2">
    <source>
        <dbReference type="ARBA" id="ARBA00022553"/>
    </source>
</evidence>
<sequence>MKWLLAALLIGFLALGSFLLSPSPINSQFWKAPSPRPLTGELAPNERLRLADLIARGEVYGPEDTTVDEEGVLYTGTQDGWIVRVWPEDGRVEKWLETGGRPLGMVFDRHGNLIVADSWKGLLSIAPDKSVTLLTREAEGLPFRFTDDVDIAPDGRIYFTDASSRFRQPDYLLDLLEMRPHGRLLRYDPDTQKTDVLLSNLHFANGVAVSPDGEYVLVNETWKYRILKYWIGGRTPGQAEVFADNLPGFPDNLAVDSEGRYWVAFPTLRNAQVDAMHRQPWLKDLLAKLPDYFLPKPQEYGLVVAMDEQGGVITSLHDTRGTHLQEITSVNPHDGYLYFGSLHNDRIGRLALSAIPGLGDKNDE</sequence>
<reference evidence="5 6" key="1">
    <citation type="submission" date="2023-06" db="EMBL/GenBank/DDBJ databases">
        <title>Marinobacter azerbaijanicus a moderately halophilic, isolated from Urmia Lake in Azerbaijan region of Iran.</title>
        <authorList>
            <person name="Sanchez-Porro C."/>
            <person name="Aghdam E.M."/>
            <person name="Saheb S.M."/>
            <person name="Tarhriz V."/>
            <person name="Kazemi E."/>
            <person name="Ammozegar M.A."/>
            <person name="Ventosa A."/>
            <person name="Hejazi M.S."/>
        </authorList>
    </citation>
    <scope>NUCLEOTIDE SEQUENCE [LARGE SCALE GENOMIC DNA]</scope>
    <source>
        <strain evidence="5 6">TBZ242</strain>
    </source>
</reference>